<dbReference type="AlphaFoldDB" id="A0A0U9HMS5"/>
<dbReference type="EC" id="2.7.7.65" evidence="1"/>
<dbReference type="Gene3D" id="3.30.70.270">
    <property type="match status" value="1"/>
</dbReference>
<dbReference type="GO" id="GO:0052621">
    <property type="term" value="F:diguanylate cyclase activity"/>
    <property type="evidence" value="ECO:0007669"/>
    <property type="project" value="UniProtKB-EC"/>
</dbReference>
<gene>
    <name evidence="3" type="ORF">TAGGR_1555</name>
</gene>
<evidence type="ECO:0000313" key="4">
    <source>
        <dbReference type="Proteomes" id="UP000054976"/>
    </source>
</evidence>
<dbReference type="PANTHER" id="PTHR45138">
    <property type="entry name" value="REGULATORY COMPONENTS OF SENSORY TRANSDUCTION SYSTEM"/>
    <property type="match status" value="1"/>
</dbReference>
<dbReference type="InterPro" id="IPR043128">
    <property type="entry name" value="Rev_trsase/Diguanyl_cyclase"/>
</dbReference>
<dbReference type="SMART" id="SM00267">
    <property type="entry name" value="GGDEF"/>
    <property type="match status" value="1"/>
</dbReference>
<dbReference type="OrthoDB" id="9777298at2"/>
<keyword evidence="4" id="KW-1185">Reference proteome</keyword>
<dbReference type="Pfam" id="PF00990">
    <property type="entry name" value="GGDEF"/>
    <property type="match status" value="1"/>
</dbReference>
<dbReference type="GO" id="GO:1902201">
    <property type="term" value="P:negative regulation of bacterial-type flagellum-dependent cell motility"/>
    <property type="evidence" value="ECO:0007669"/>
    <property type="project" value="TreeGrafter"/>
</dbReference>
<dbReference type="SUPFAM" id="SSF54631">
    <property type="entry name" value="CBS-domain pair"/>
    <property type="match status" value="1"/>
</dbReference>
<dbReference type="PANTHER" id="PTHR45138:SF25">
    <property type="entry name" value="GGDEF DOMAIN PROTEIN"/>
    <property type="match status" value="1"/>
</dbReference>
<dbReference type="GO" id="GO:0043709">
    <property type="term" value="P:cell adhesion involved in single-species biofilm formation"/>
    <property type="evidence" value="ECO:0007669"/>
    <property type="project" value="TreeGrafter"/>
</dbReference>
<accession>A0A0U9HMS5</accession>
<dbReference type="SUPFAM" id="SSF55073">
    <property type="entry name" value="Nucleotide cyclase"/>
    <property type="match status" value="1"/>
</dbReference>
<evidence type="ECO:0000313" key="3">
    <source>
        <dbReference type="EMBL" id="GAQ94375.1"/>
    </source>
</evidence>
<dbReference type="NCBIfam" id="TIGR00254">
    <property type="entry name" value="GGDEF"/>
    <property type="match status" value="1"/>
</dbReference>
<dbReference type="InterPro" id="IPR046342">
    <property type="entry name" value="CBS_dom_sf"/>
</dbReference>
<dbReference type="CDD" id="cd01949">
    <property type="entry name" value="GGDEF"/>
    <property type="match status" value="1"/>
</dbReference>
<protein>
    <recommendedName>
        <fullName evidence="1">diguanylate cyclase</fullName>
        <ecNumber evidence="1">2.7.7.65</ecNumber>
    </recommendedName>
</protein>
<feature type="domain" description="GGDEF" evidence="2">
    <location>
        <begin position="177"/>
        <end position="331"/>
    </location>
</feature>
<dbReference type="RefSeq" id="WP_059175836.1">
    <property type="nucleotide sequence ID" value="NZ_BCNO01000001.1"/>
</dbReference>
<proteinExistence type="predicted"/>
<dbReference type="InterPro" id="IPR050469">
    <property type="entry name" value="Diguanylate_Cyclase"/>
</dbReference>
<dbReference type="InterPro" id="IPR029787">
    <property type="entry name" value="Nucleotide_cyclase"/>
</dbReference>
<dbReference type="STRING" id="86166.TAGGR_1555"/>
<dbReference type="GO" id="GO:0005886">
    <property type="term" value="C:plasma membrane"/>
    <property type="evidence" value="ECO:0007669"/>
    <property type="project" value="TreeGrafter"/>
</dbReference>
<comment type="caution">
    <text evidence="3">The sequence shown here is derived from an EMBL/GenBank/DDBJ whole genome shotgun (WGS) entry which is preliminary data.</text>
</comment>
<dbReference type="Proteomes" id="UP000054976">
    <property type="component" value="Unassembled WGS sequence"/>
</dbReference>
<sequence length="334" mass="38469">MVVKSEIDILNLLIGDIAESISPILWDCSVTDAFFKFMKDEKLNLISVVNEKGEVVGQLVRMRFLEKTVLGRFGYGIHLNARKKIYEVMEKPSLIIDYYLTIEEASMLVQTRKMENIYDDIIVTKNNVYYGTLPINILLNFLTQKTIMLARESNPLTGLPGNWAIKREIEKRILYGKLFDIAYIDINNFKPYNDYYGFEKGDKVIITLGEILHNISKKNPLIFVGHVGGDDFIILTDVDEAKTICEELIEAFEKNLFCFHGDDFHKGYYISKNRKEETEKFPLLSITCAIVSNRNGKISSFAHLASIASEVKAEAKRRSRLHKRSIIFEDRRND</sequence>
<dbReference type="EMBL" id="BCNO01000001">
    <property type="protein sequence ID" value="GAQ94375.1"/>
    <property type="molecule type" value="Genomic_DNA"/>
</dbReference>
<name>A0A0U9HMS5_9BACT</name>
<evidence type="ECO:0000259" key="2">
    <source>
        <dbReference type="PROSITE" id="PS50887"/>
    </source>
</evidence>
<reference evidence="4" key="1">
    <citation type="submission" date="2016-01" db="EMBL/GenBank/DDBJ databases">
        <title>Draft genome sequence of Thermodesulfovibrio aggregans strain TGE-P1.</title>
        <authorList>
            <person name="Sekiguchi Y."/>
            <person name="Ohashi A."/>
            <person name="Matsuura N."/>
            <person name="Tourlousse M.D."/>
        </authorList>
    </citation>
    <scope>NUCLEOTIDE SEQUENCE [LARGE SCALE GENOMIC DNA]</scope>
    <source>
        <strain evidence="4">TGE-P1</strain>
    </source>
</reference>
<organism evidence="3 4">
    <name type="scientific">Thermodesulfovibrio aggregans</name>
    <dbReference type="NCBI Taxonomy" id="86166"/>
    <lineage>
        <taxon>Bacteria</taxon>
        <taxon>Pseudomonadati</taxon>
        <taxon>Nitrospirota</taxon>
        <taxon>Thermodesulfovibrionia</taxon>
        <taxon>Thermodesulfovibrionales</taxon>
        <taxon>Thermodesulfovibrionaceae</taxon>
        <taxon>Thermodesulfovibrio</taxon>
    </lineage>
</organism>
<dbReference type="PROSITE" id="PS50887">
    <property type="entry name" value="GGDEF"/>
    <property type="match status" value="1"/>
</dbReference>
<dbReference type="InterPro" id="IPR000160">
    <property type="entry name" value="GGDEF_dom"/>
</dbReference>
<evidence type="ECO:0000256" key="1">
    <source>
        <dbReference type="ARBA" id="ARBA00012528"/>
    </source>
</evidence>